<organism evidence="5 6">
    <name type="scientific">Gimesia aquarii</name>
    <dbReference type="NCBI Taxonomy" id="2527964"/>
    <lineage>
        <taxon>Bacteria</taxon>
        <taxon>Pseudomonadati</taxon>
        <taxon>Planctomycetota</taxon>
        <taxon>Planctomycetia</taxon>
        <taxon>Planctomycetales</taxon>
        <taxon>Planctomycetaceae</taxon>
        <taxon>Gimesia</taxon>
    </lineage>
</organism>
<dbReference type="GO" id="GO:0045892">
    <property type="term" value="P:negative regulation of DNA-templated transcription"/>
    <property type="evidence" value="ECO:0007669"/>
    <property type="project" value="InterPro"/>
</dbReference>
<evidence type="ECO:0000313" key="6">
    <source>
        <dbReference type="Proteomes" id="UP000318384"/>
    </source>
</evidence>
<keyword evidence="6" id="KW-1185">Reference proteome</keyword>
<dbReference type="InterPro" id="IPR036388">
    <property type="entry name" value="WH-like_DNA-bd_sf"/>
</dbReference>
<dbReference type="Proteomes" id="UP000318384">
    <property type="component" value="Chromosome"/>
</dbReference>
<accession>A0A517WT19</accession>
<evidence type="ECO:0000256" key="1">
    <source>
        <dbReference type="ARBA" id="ARBA00011046"/>
    </source>
</evidence>
<dbReference type="InterPro" id="IPR005650">
    <property type="entry name" value="BlaI_family"/>
</dbReference>
<keyword evidence="4" id="KW-0804">Transcription</keyword>
<dbReference type="AlphaFoldDB" id="A0A517WT19"/>
<gene>
    <name evidence="5" type="primary">blaI_4</name>
    <name evidence="5" type="ORF">V202x_17580</name>
</gene>
<dbReference type="PIRSF" id="PIRSF019455">
    <property type="entry name" value="CopR_AtkY"/>
    <property type="match status" value="1"/>
</dbReference>
<evidence type="ECO:0000256" key="2">
    <source>
        <dbReference type="ARBA" id="ARBA00023015"/>
    </source>
</evidence>
<proteinExistence type="inferred from homology"/>
<sequence>MSESDHKSSPVPLSKGQREIMEIVWDKSEVSVFEIRQILSEVRDVARNTVRTMVERMEDKGWLTHRVIGRTYFYSALVPREVSLGARVVEMVDKACGGHPERLMTALMDYRGLTKEEVQRIREILDQSQDKKTTKRRTQT</sequence>
<dbReference type="OrthoDB" id="214792at2"/>
<evidence type="ECO:0000256" key="4">
    <source>
        <dbReference type="ARBA" id="ARBA00023163"/>
    </source>
</evidence>
<reference evidence="5 6" key="1">
    <citation type="submission" date="2019-03" db="EMBL/GenBank/DDBJ databases">
        <title>Deep-cultivation of Planctomycetes and their phenomic and genomic characterization uncovers novel biology.</title>
        <authorList>
            <person name="Wiegand S."/>
            <person name="Jogler M."/>
            <person name="Boedeker C."/>
            <person name="Pinto D."/>
            <person name="Vollmers J."/>
            <person name="Rivas-Marin E."/>
            <person name="Kohn T."/>
            <person name="Peeters S.H."/>
            <person name="Heuer A."/>
            <person name="Rast P."/>
            <person name="Oberbeckmann S."/>
            <person name="Bunk B."/>
            <person name="Jeske O."/>
            <person name="Meyerdierks A."/>
            <person name="Storesund J.E."/>
            <person name="Kallscheuer N."/>
            <person name="Luecker S."/>
            <person name="Lage O.M."/>
            <person name="Pohl T."/>
            <person name="Merkel B.J."/>
            <person name="Hornburger P."/>
            <person name="Mueller R.-W."/>
            <person name="Bruemmer F."/>
            <person name="Labrenz M."/>
            <person name="Spormann A.M."/>
            <person name="Op den Camp H."/>
            <person name="Overmann J."/>
            <person name="Amann R."/>
            <person name="Jetten M.S.M."/>
            <person name="Mascher T."/>
            <person name="Medema M.H."/>
            <person name="Devos D.P."/>
            <person name="Kaster A.-K."/>
            <person name="Ovreas L."/>
            <person name="Rohde M."/>
            <person name="Galperin M.Y."/>
            <person name="Jogler C."/>
        </authorList>
    </citation>
    <scope>NUCLEOTIDE SEQUENCE [LARGE SCALE GENOMIC DNA]</scope>
    <source>
        <strain evidence="5 6">V202</strain>
    </source>
</reference>
<dbReference type="GO" id="GO:0003677">
    <property type="term" value="F:DNA binding"/>
    <property type="evidence" value="ECO:0007669"/>
    <property type="project" value="UniProtKB-KW"/>
</dbReference>
<protein>
    <submittedName>
        <fullName evidence="5">Penicillinase repressor</fullName>
    </submittedName>
</protein>
<dbReference type="RefSeq" id="WP_145172993.1">
    <property type="nucleotide sequence ID" value="NZ_CP037422.1"/>
</dbReference>
<dbReference type="SUPFAM" id="SSF46785">
    <property type="entry name" value="Winged helix' DNA-binding domain"/>
    <property type="match status" value="1"/>
</dbReference>
<name>A0A517WT19_9PLAN</name>
<keyword evidence="2" id="KW-0805">Transcription regulation</keyword>
<comment type="similarity">
    <text evidence="1">Belongs to the BlaI transcriptional regulatory family.</text>
</comment>
<dbReference type="EMBL" id="CP037422">
    <property type="protein sequence ID" value="QDU08390.1"/>
    <property type="molecule type" value="Genomic_DNA"/>
</dbReference>
<dbReference type="InterPro" id="IPR036390">
    <property type="entry name" value="WH_DNA-bd_sf"/>
</dbReference>
<dbReference type="Gene3D" id="1.10.10.10">
    <property type="entry name" value="Winged helix-like DNA-binding domain superfamily/Winged helix DNA-binding domain"/>
    <property type="match status" value="1"/>
</dbReference>
<keyword evidence="3" id="KW-0238">DNA-binding</keyword>
<dbReference type="Pfam" id="PF03965">
    <property type="entry name" value="Penicillinase_R"/>
    <property type="match status" value="1"/>
</dbReference>
<evidence type="ECO:0000313" key="5">
    <source>
        <dbReference type="EMBL" id="QDU08390.1"/>
    </source>
</evidence>
<evidence type="ECO:0000256" key="3">
    <source>
        <dbReference type="ARBA" id="ARBA00023125"/>
    </source>
</evidence>